<reference evidence="1" key="1">
    <citation type="submission" date="2014-09" db="EMBL/GenBank/DDBJ databases">
        <authorList>
            <person name="Magalhaes I.L.F."/>
            <person name="Oliveira U."/>
            <person name="Santos F.R."/>
            <person name="Vidigal T.H.D.A."/>
            <person name="Brescovit A.D."/>
            <person name="Santos A.J."/>
        </authorList>
    </citation>
    <scope>NUCLEOTIDE SEQUENCE</scope>
    <source>
        <tissue evidence="1">Shoot tissue taken approximately 20 cm above the soil surface</tissue>
    </source>
</reference>
<dbReference type="AlphaFoldDB" id="A0A0A8ZHM9"/>
<reference evidence="1" key="2">
    <citation type="journal article" date="2015" name="Data Brief">
        <title>Shoot transcriptome of the giant reed, Arundo donax.</title>
        <authorList>
            <person name="Barrero R.A."/>
            <person name="Guerrero F.D."/>
            <person name="Moolhuijzen P."/>
            <person name="Goolsby J.A."/>
            <person name="Tidwell J."/>
            <person name="Bellgard S.E."/>
            <person name="Bellgard M.I."/>
        </authorList>
    </citation>
    <scope>NUCLEOTIDE SEQUENCE</scope>
    <source>
        <tissue evidence="1">Shoot tissue taken approximately 20 cm above the soil surface</tissue>
    </source>
</reference>
<name>A0A0A8ZHM9_ARUDO</name>
<accession>A0A0A8ZHM9</accession>
<sequence length="44" mass="4969">MISSVLSYEMCCNPVLDCVRTSIVDSMCFGVSLMVELLRITMFM</sequence>
<proteinExistence type="predicted"/>
<dbReference type="EMBL" id="GBRH01261660">
    <property type="protein sequence ID" value="JAD36235.1"/>
    <property type="molecule type" value="Transcribed_RNA"/>
</dbReference>
<organism evidence="1">
    <name type="scientific">Arundo donax</name>
    <name type="common">Giant reed</name>
    <name type="synonym">Donax arundinaceus</name>
    <dbReference type="NCBI Taxonomy" id="35708"/>
    <lineage>
        <taxon>Eukaryota</taxon>
        <taxon>Viridiplantae</taxon>
        <taxon>Streptophyta</taxon>
        <taxon>Embryophyta</taxon>
        <taxon>Tracheophyta</taxon>
        <taxon>Spermatophyta</taxon>
        <taxon>Magnoliopsida</taxon>
        <taxon>Liliopsida</taxon>
        <taxon>Poales</taxon>
        <taxon>Poaceae</taxon>
        <taxon>PACMAD clade</taxon>
        <taxon>Arundinoideae</taxon>
        <taxon>Arundineae</taxon>
        <taxon>Arundo</taxon>
    </lineage>
</organism>
<protein>
    <submittedName>
        <fullName evidence="1">Uncharacterized protein</fullName>
    </submittedName>
</protein>
<evidence type="ECO:0000313" key="1">
    <source>
        <dbReference type="EMBL" id="JAD36235.1"/>
    </source>
</evidence>